<comment type="similarity">
    <text evidence="1">Belongs to the Mo25 family.</text>
</comment>
<sequence>MLSFFSKKRSISDDVQKFIQNISILIDKDIQSDTYDIDKVRLEVSKFLSEVKNILLRAENEQQQSKIRALESVPEAEAVSDSSSSSSVDKDAATQITAIAGETDFLLLLAQGMHELDFEARKDGAQVFNNILRRCETQILRSSLKTAGSSVKPTALDRIANTPEVLEALIKGYEHTETALPCGSMLRECLRNETLAEMLLYSNLFGLFLDYIESTNFDVASDAFASFKDLLTRHKQVVAKYLQDNYELVLNDYFRRLLQSSNYVTRRQSLRLLGSLLTERINLPIMRRYISETENLKLVMNLLLDRSKSIQFEAFQVFKIFVANPSKPKEIEEILFKNKEKLVQFLEHFHEDRADEQFQEDRKMIIEEIRNGIPRDSS</sequence>
<dbReference type="GO" id="GO:0043539">
    <property type="term" value="F:protein serine/threonine kinase activator activity"/>
    <property type="evidence" value="ECO:0007669"/>
    <property type="project" value="TreeGrafter"/>
</dbReference>
<dbReference type="InterPro" id="IPR011989">
    <property type="entry name" value="ARM-like"/>
</dbReference>
<dbReference type="InterPro" id="IPR013878">
    <property type="entry name" value="Mo25"/>
</dbReference>
<dbReference type="EMBL" id="JANCYU010000035">
    <property type="protein sequence ID" value="KAK4525913.1"/>
    <property type="molecule type" value="Genomic_DNA"/>
</dbReference>
<proteinExistence type="inferred from homology"/>
<comment type="caution">
    <text evidence="2">The sequence shown here is derived from an EMBL/GenBank/DDBJ whole genome shotgun (WGS) entry which is preliminary data.</text>
</comment>
<reference evidence="2 3" key="1">
    <citation type="submission" date="2022-07" db="EMBL/GenBank/DDBJ databases">
        <title>Genome-wide signatures of adaptation to extreme environments.</title>
        <authorList>
            <person name="Cho C.H."/>
            <person name="Yoon H.S."/>
        </authorList>
    </citation>
    <scope>NUCLEOTIDE SEQUENCE [LARGE SCALE GENOMIC DNA]</scope>
    <source>
        <strain evidence="2 3">108.79 E11</strain>
    </source>
</reference>
<evidence type="ECO:0000313" key="2">
    <source>
        <dbReference type="EMBL" id="KAK4525913.1"/>
    </source>
</evidence>
<dbReference type="InterPro" id="IPR016024">
    <property type="entry name" value="ARM-type_fold"/>
</dbReference>
<evidence type="ECO:0000256" key="1">
    <source>
        <dbReference type="ARBA" id="ARBA00011012"/>
    </source>
</evidence>
<dbReference type="PANTHER" id="PTHR10182">
    <property type="entry name" value="CALCIUM-BINDING PROTEIN 39-RELATED"/>
    <property type="match status" value="1"/>
</dbReference>
<keyword evidence="3" id="KW-1185">Reference proteome</keyword>
<dbReference type="SUPFAM" id="SSF48371">
    <property type="entry name" value="ARM repeat"/>
    <property type="match status" value="1"/>
</dbReference>
<evidence type="ECO:0008006" key="4">
    <source>
        <dbReference type="Google" id="ProtNLM"/>
    </source>
</evidence>
<protein>
    <recommendedName>
        <fullName evidence="4">Calcium binding protein 39</fullName>
    </recommendedName>
</protein>
<dbReference type="GO" id="GO:0035556">
    <property type="term" value="P:intracellular signal transduction"/>
    <property type="evidence" value="ECO:0007669"/>
    <property type="project" value="TreeGrafter"/>
</dbReference>
<dbReference type="Pfam" id="PF08569">
    <property type="entry name" value="Mo25"/>
    <property type="match status" value="1"/>
</dbReference>
<organism evidence="2 3">
    <name type="scientific">Galdieria yellowstonensis</name>
    <dbReference type="NCBI Taxonomy" id="3028027"/>
    <lineage>
        <taxon>Eukaryota</taxon>
        <taxon>Rhodophyta</taxon>
        <taxon>Bangiophyceae</taxon>
        <taxon>Galdieriales</taxon>
        <taxon>Galdieriaceae</taxon>
        <taxon>Galdieria</taxon>
    </lineage>
</organism>
<name>A0AAV9IF79_9RHOD</name>
<dbReference type="AlphaFoldDB" id="A0AAV9IF79"/>
<dbReference type="Gene3D" id="1.25.10.10">
    <property type="entry name" value="Leucine-rich Repeat Variant"/>
    <property type="match status" value="1"/>
</dbReference>
<dbReference type="Proteomes" id="UP001300502">
    <property type="component" value="Unassembled WGS sequence"/>
</dbReference>
<evidence type="ECO:0000313" key="3">
    <source>
        <dbReference type="Proteomes" id="UP001300502"/>
    </source>
</evidence>
<dbReference type="PANTHER" id="PTHR10182:SF3">
    <property type="entry name" value="PROTEIN MO25"/>
    <property type="match status" value="1"/>
</dbReference>
<accession>A0AAV9IF79</accession>
<gene>
    <name evidence="2" type="ORF">GAYE_SCF18G3822</name>
</gene>